<organism evidence="1 2">
    <name type="scientific">Pseudanabaena catenata USMAC16</name>
    <dbReference type="NCBI Taxonomy" id="1855837"/>
    <lineage>
        <taxon>Bacteria</taxon>
        <taxon>Bacillati</taxon>
        <taxon>Cyanobacteriota</taxon>
        <taxon>Cyanophyceae</taxon>
        <taxon>Pseudanabaenales</taxon>
        <taxon>Pseudanabaenaceae</taxon>
        <taxon>Pseudanabaena</taxon>
    </lineage>
</organism>
<accession>A0A9X4RGM5</accession>
<dbReference type="AlphaFoldDB" id="A0A9X4RGM5"/>
<protein>
    <submittedName>
        <fullName evidence="1">TIGR02221 family CRISPR-associated protein</fullName>
    </submittedName>
</protein>
<evidence type="ECO:0000313" key="1">
    <source>
        <dbReference type="EMBL" id="MDG3493606.1"/>
    </source>
</evidence>
<dbReference type="CDD" id="cd09732">
    <property type="entry name" value="Csx1_III-U"/>
    <property type="match status" value="1"/>
</dbReference>
<dbReference type="Proteomes" id="UP001152872">
    <property type="component" value="Unassembled WGS sequence"/>
</dbReference>
<dbReference type="EMBL" id="VBTY01000016">
    <property type="protein sequence ID" value="MDG3493606.1"/>
    <property type="molecule type" value="Genomic_DNA"/>
</dbReference>
<gene>
    <name evidence="1" type="primary">csx2</name>
    <name evidence="1" type="ORF">FEV09_03455</name>
</gene>
<dbReference type="InterPro" id="IPR013383">
    <property type="entry name" value="CRISPR-assoc_prot_DxTHG_CS"/>
</dbReference>
<dbReference type="RefSeq" id="WP_009625652.1">
    <property type="nucleotide sequence ID" value="NZ_VBTY01000016.1"/>
</dbReference>
<reference evidence="1" key="1">
    <citation type="submission" date="2019-05" db="EMBL/GenBank/DDBJ databases">
        <title>Whole genome sequencing of Pseudanabaena catenata USMAC16.</title>
        <authorList>
            <person name="Khan Z."/>
            <person name="Omar W.M."/>
            <person name="Convey P."/>
            <person name="Merican F."/>
            <person name="Najimudin N."/>
        </authorList>
    </citation>
    <scope>NUCLEOTIDE SEQUENCE</scope>
    <source>
        <strain evidence="1">USMAC16</strain>
    </source>
</reference>
<dbReference type="NCBIfam" id="TIGR02221">
    <property type="entry name" value="cas_TM1812"/>
    <property type="match status" value="1"/>
</dbReference>
<name>A0A9X4RGM5_9CYAN</name>
<proteinExistence type="predicted"/>
<sequence length="416" mass="47256">MTTVVTFLGDRGLLETKYRFGDHAQSYTGGVFAEALVQFCEFDRMIVCVTEKAKLNTWSKLVNLHSDPRIQALDIPTGIDTSEMWQTFEIIAAEIPEGESVIFDITHGLRSLPFLVFLFAAYFKAAKNVTIKSIYYGALELRAGEIAPVIDLSEFISMIDWITATTRFTEMGNGQALVDLLRNEMPTTEELRDRPDWSDLSGSLENTASAIETISLALSITRPIEVMASASKLEATLKRSADAFGQRARPFQLLSDRVVAEYGQFALERPIQKDVIRQNLEIQRETIEWYIERNYIVQALTLAREWLVSVVAYWFDLDILDYRGSREPIEDALHRLRHKFHPKGREFVSKGNGYFDELVDLPNARAIATLWKELANLRNDLAHCGMNKRPMLATKMRECAMGIGRSLIDIEKSLLD</sequence>
<dbReference type="NCBIfam" id="TIGR02549">
    <property type="entry name" value="CRISPR_DxTHG"/>
    <property type="match status" value="1"/>
</dbReference>
<comment type="caution">
    <text evidence="1">The sequence shown here is derived from an EMBL/GenBank/DDBJ whole genome shotgun (WGS) entry which is preliminary data.</text>
</comment>
<evidence type="ECO:0000313" key="2">
    <source>
        <dbReference type="Proteomes" id="UP001152872"/>
    </source>
</evidence>
<keyword evidence="2" id="KW-1185">Reference proteome</keyword>
<dbReference type="InterPro" id="IPR011742">
    <property type="entry name" value="CRISPR-assoc_prot_TM1812"/>
</dbReference>